<feature type="region of interest" description="Disordered" evidence="2">
    <location>
        <begin position="44"/>
        <end position="66"/>
    </location>
</feature>
<name>A0A8X8AGU0_POPTO</name>
<evidence type="ECO:0000313" key="3">
    <source>
        <dbReference type="EMBL" id="KAG6788101.1"/>
    </source>
</evidence>
<gene>
    <name evidence="3" type="ORF">POTOM_004155</name>
</gene>
<proteinExistence type="predicted"/>
<dbReference type="Proteomes" id="UP000886885">
    <property type="component" value="Chromosome 1D"/>
</dbReference>
<reference evidence="3" key="1">
    <citation type="journal article" date="2020" name="bioRxiv">
        <title>Hybrid origin of Populus tomentosa Carr. identified through genome sequencing and phylogenomic analysis.</title>
        <authorList>
            <person name="An X."/>
            <person name="Gao K."/>
            <person name="Chen Z."/>
            <person name="Li J."/>
            <person name="Yang X."/>
            <person name="Yang X."/>
            <person name="Zhou J."/>
            <person name="Guo T."/>
            <person name="Zhao T."/>
            <person name="Huang S."/>
            <person name="Miao D."/>
            <person name="Khan W.U."/>
            <person name="Rao P."/>
            <person name="Ye M."/>
            <person name="Lei B."/>
            <person name="Liao W."/>
            <person name="Wang J."/>
            <person name="Ji L."/>
            <person name="Li Y."/>
            <person name="Guo B."/>
            <person name="Mustafa N.S."/>
            <person name="Li S."/>
            <person name="Yun Q."/>
            <person name="Keller S.R."/>
            <person name="Mao J."/>
            <person name="Zhang R."/>
            <person name="Strauss S.H."/>
        </authorList>
    </citation>
    <scope>NUCLEOTIDE SEQUENCE</scope>
    <source>
        <strain evidence="3">GM15</strain>
        <tissue evidence="3">Leaf</tissue>
    </source>
</reference>
<organism evidence="3 4">
    <name type="scientific">Populus tomentosa</name>
    <name type="common">Chinese white poplar</name>
    <dbReference type="NCBI Taxonomy" id="118781"/>
    <lineage>
        <taxon>Eukaryota</taxon>
        <taxon>Viridiplantae</taxon>
        <taxon>Streptophyta</taxon>
        <taxon>Embryophyta</taxon>
        <taxon>Tracheophyta</taxon>
        <taxon>Spermatophyta</taxon>
        <taxon>Magnoliopsida</taxon>
        <taxon>eudicotyledons</taxon>
        <taxon>Gunneridae</taxon>
        <taxon>Pentapetalae</taxon>
        <taxon>rosids</taxon>
        <taxon>fabids</taxon>
        <taxon>Malpighiales</taxon>
        <taxon>Salicaceae</taxon>
        <taxon>Saliceae</taxon>
        <taxon>Populus</taxon>
    </lineage>
</organism>
<sequence length="322" mass="36859">MSSYLDYRREVRTSFVRFECGFTTDASNTLTLDGLYAVPNNHTIDYTSAQPEDSQEQNRADTDMEVNGNDHQTLNYLSALPGFSTAPSTAALEVNDNNHQALDSSQVQPGSSDFSPDKATTKLEMNDKSHQTFDYLSAQQGSFQAAETPCRNNRVRKSPEGFEYLTSEKKRMGDKAYREKCKEDRENTKAENNRLKTEINRLNEECVRKNHALKSQEEEIKHLQQKVGRLEGNLNTQNIVVEALTKQLVQSQIIDLQRENTLLKSQMDQLTSCANNQDNSIILQLQGRNEQLRRENIVFKMTVEALCMKIKNDKNHEEEHTR</sequence>
<protein>
    <recommendedName>
        <fullName evidence="5">BZIP domain-containing protein</fullName>
    </recommendedName>
</protein>
<evidence type="ECO:0008006" key="5">
    <source>
        <dbReference type="Google" id="ProtNLM"/>
    </source>
</evidence>
<accession>A0A8X8AGU0</accession>
<dbReference type="OrthoDB" id="838629at2759"/>
<evidence type="ECO:0000256" key="1">
    <source>
        <dbReference type="SAM" id="Coils"/>
    </source>
</evidence>
<evidence type="ECO:0000256" key="2">
    <source>
        <dbReference type="SAM" id="MobiDB-lite"/>
    </source>
</evidence>
<feature type="coiled-coil region" evidence="1">
    <location>
        <begin position="178"/>
        <end position="233"/>
    </location>
</feature>
<dbReference type="EMBL" id="JAAWWB010000002">
    <property type="protein sequence ID" value="KAG6788101.1"/>
    <property type="molecule type" value="Genomic_DNA"/>
</dbReference>
<keyword evidence="4" id="KW-1185">Reference proteome</keyword>
<comment type="caution">
    <text evidence="3">The sequence shown here is derived from an EMBL/GenBank/DDBJ whole genome shotgun (WGS) entry which is preliminary data.</text>
</comment>
<evidence type="ECO:0000313" key="4">
    <source>
        <dbReference type="Proteomes" id="UP000886885"/>
    </source>
</evidence>
<dbReference type="AlphaFoldDB" id="A0A8X8AGU0"/>
<keyword evidence="1" id="KW-0175">Coiled coil</keyword>